<keyword evidence="3" id="KW-1185">Reference proteome</keyword>
<dbReference type="Proteomes" id="UP001188597">
    <property type="component" value="Unassembled WGS sequence"/>
</dbReference>
<sequence length="185" mass="21482">MEPRRTKRVQEGGSQIRRVLGSQLTTYMDDQTFVAYAKIQEERRTKLEDKSQKCILLGYGENSCGYKLYNPITKKVVMSRDVQFDEEQLWNWNDEGQKQQLILEEEQEQKNEGNEQNVLASPLPQVEILPSLNGSKSCDPLTFEEASQEAKWRKAMEDEMNAIDRNKTWKLTTLPKGHKAIGVKW</sequence>
<name>A0AA88V0Y6_9ASTE</name>
<evidence type="ECO:0000259" key="1">
    <source>
        <dbReference type="Pfam" id="PF25597"/>
    </source>
</evidence>
<organism evidence="2 3">
    <name type="scientific">Escallonia herrerae</name>
    <dbReference type="NCBI Taxonomy" id="1293975"/>
    <lineage>
        <taxon>Eukaryota</taxon>
        <taxon>Viridiplantae</taxon>
        <taxon>Streptophyta</taxon>
        <taxon>Embryophyta</taxon>
        <taxon>Tracheophyta</taxon>
        <taxon>Spermatophyta</taxon>
        <taxon>Magnoliopsida</taxon>
        <taxon>eudicotyledons</taxon>
        <taxon>Gunneridae</taxon>
        <taxon>Pentapetalae</taxon>
        <taxon>asterids</taxon>
        <taxon>campanulids</taxon>
        <taxon>Escalloniales</taxon>
        <taxon>Escalloniaceae</taxon>
        <taxon>Escallonia</taxon>
    </lineage>
</organism>
<dbReference type="Pfam" id="PF25597">
    <property type="entry name" value="SH3_retrovirus"/>
    <property type="match status" value="1"/>
</dbReference>
<reference evidence="2" key="1">
    <citation type="submission" date="2022-12" db="EMBL/GenBank/DDBJ databases">
        <title>Draft genome assemblies for two species of Escallonia (Escalloniales).</title>
        <authorList>
            <person name="Chanderbali A."/>
            <person name="Dervinis C."/>
            <person name="Anghel I."/>
            <person name="Soltis D."/>
            <person name="Soltis P."/>
            <person name="Zapata F."/>
        </authorList>
    </citation>
    <scope>NUCLEOTIDE SEQUENCE</scope>
    <source>
        <strain evidence="2">UCBG64.0493</strain>
        <tissue evidence="2">Leaf</tissue>
    </source>
</reference>
<evidence type="ECO:0000313" key="3">
    <source>
        <dbReference type="Proteomes" id="UP001188597"/>
    </source>
</evidence>
<dbReference type="AlphaFoldDB" id="A0AA88V0Y6"/>
<gene>
    <name evidence="2" type="ORF">RJ639_023300</name>
</gene>
<protein>
    <recommendedName>
        <fullName evidence="1">Retroviral polymerase SH3-like domain-containing protein</fullName>
    </recommendedName>
</protein>
<dbReference type="InterPro" id="IPR057670">
    <property type="entry name" value="SH3_retrovirus"/>
</dbReference>
<feature type="non-terminal residue" evidence="2">
    <location>
        <position position="185"/>
    </location>
</feature>
<evidence type="ECO:0000313" key="2">
    <source>
        <dbReference type="EMBL" id="KAK2999771.1"/>
    </source>
</evidence>
<proteinExistence type="predicted"/>
<comment type="caution">
    <text evidence="2">The sequence shown here is derived from an EMBL/GenBank/DDBJ whole genome shotgun (WGS) entry which is preliminary data.</text>
</comment>
<accession>A0AA88V0Y6</accession>
<dbReference type="EMBL" id="JAVXUP010003176">
    <property type="protein sequence ID" value="KAK2999771.1"/>
    <property type="molecule type" value="Genomic_DNA"/>
</dbReference>
<feature type="domain" description="Retroviral polymerase SH3-like" evidence="1">
    <location>
        <begin position="35"/>
        <end position="95"/>
    </location>
</feature>